<proteinExistence type="predicted"/>
<protein>
    <submittedName>
        <fullName evidence="2">Uncharacterized protein</fullName>
    </submittedName>
</protein>
<keyword evidence="1" id="KW-1133">Transmembrane helix</keyword>
<accession>A0A1J5PQV9</accession>
<organism evidence="2">
    <name type="scientific">mine drainage metagenome</name>
    <dbReference type="NCBI Taxonomy" id="410659"/>
    <lineage>
        <taxon>unclassified sequences</taxon>
        <taxon>metagenomes</taxon>
        <taxon>ecological metagenomes</taxon>
    </lineage>
</organism>
<dbReference type="AlphaFoldDB" id="A0A1J5PQV9"/>
<evidence type="ECO:0000256" key="1">
    <source>
        <dbReference type="SAM" id="Phobius"/>
    </source>
</evidence>
<keyword evidence="1" id="KW-0812">Transmembrane</keyword>
<reference evidence="2" key="1">
    <citation type="submission" date="2016-10" db="EMBL/GenBank/DDBJ databases">
        <title>Sequence of Gallionella enrichment culture.</title>
        <authorList>
            <person name="Poehlein A."/>
            <person name="Muehling M."/>
            <person name="Daniel R."/>
        </authorList>
    </citation>
    <scope>NUCLEOTIDE SEQUENCE</scope>
</reference>
<dbReference type="EMBL" id="MLJW01005775">
    <property type="protein sequence ID" value="OIQ67675.1"/>
    <property type="molecule type" value="Genomic_DNA"/>
</dbReference>
<keyword evidence="1" id="KW-0472">Membrane</keyword>
<feature type="transmembrane region" description="Helical" evidence="1">
    <location>
        <begin position="71"/>
        <end position="90"/>
    </location>
</feature>
<sequence length="93" mass="10266">MELAAPAVAPVRGLGSDSWLWVVETFSPMLISPDSPDRTRMLGLATRRASPLLLRKSRARFGNSTRMSARLMLVSPELVFIPVVLFTVVAPMR</sequence>
<gene>
    <name evidence="2" type="ORF">GALL_507430</name>
</gene>
<comment type="caution">
    <text evidence="2">The sequence shown here is derived from an EMBL/GenBank/DDBJ whole genome shotgun (WGS) entry which is preliminary data.</text>
</comment>
<evidence type="ECO:0000313" key="2">
    <source>
        <dbReference type="EMBL" id="OIQ67675.1"/>
    </source>
</evidence>
<name>A0A1J5PQV9_9ZZZZ</name>